<dbReference type="InterPro" id="IPR017871">
    <property type="entry name" value="ABC_transporter-like_CS"/>
</dbReference>
<dbReference type="InterPro" id="IPR003593">
    <property type="entry name" value="AAA+_ATPase"/>
</dbReference>
<dbReference type="Gene3D" id="2.40.50.100">
    <property type="match status" value="1"/>
</dbReference>
<dbReference type="SUPFAM" id="SSF52540">
    <property type="entry name" value="P-loop containing nucleoside triphosphate hydrolases"/>
    <property type="match status" value="1"/>
</dbReference>
<dbReference type="GO" id="GO:0140359">
    <property type="term" value="F:ABC-type transporter activity"/>
    <property type="evidence" value="ECO:0007669"/>
    <property type="project" value="InterPro"/>
</dbReference>
<keyword evidence="1" id="KW-0813">Transport</keyword>
<dbReference type="Pfam" id="PF00005">
    <property type="entry name" value="ABC_tran"/>
    <property type="match status" value="1"/>
</dbReference>
<feature type="domain" description="ABC transporter" evidence="4">
    <location>
        <begin position="3"/>
        <end position="233"/>
    </location>
</feature>
<dbReference type="Proteomes" id="UP000198405">
    <property type="component" value="Unassembled WGS sequence"/>
</dbReference>
<dbReference type="RefSeq" id="WP_089322589.1">
    <property type="nucleotide sequence ID" value="NZ_FZOB01000003.1"/>
</dbReference>
<dbReference type="GO" id="GO:0005524">
    <property type="term" value="F:ATP binding"/>
    <property type="evidence" value="ECO:0007669"/>
    <property type="project" value="UniProtKB-KW"/>
</dbReference>
<gene>
    <name evidence="5" type="ORF">SAMN06265340_10337</name>
</gene>
<proteinExistence type="predicted"/>
<dbReference type="GO" id="GO:0055052">
    <property type="term" value="C:ATP-binding cassette (ABC) transporter complex, substrate-binding subunit-containing"/>
    <property type="evidence" value="ECO:0007669"/>
    <property type="project" value="TreeGrafter"/>
</dbReference>
<dbReference type="EMBL" id="FZOB01000003">
    <property type="protein sequence ID" value="SNR68774.1"/>
    <property type="molecule type" value="Genomic_DNA"/>
</dbReference>
<dbReference type="PROSITE" id="PS00211">
    <property type="entry name" value="ABC_TRANSPORTER_1"/>
    <property type="match status" value="1"/>
</dbReference>
<evidence type="ECO:0000313" key="5">
    <source>
        <dbReference type="EMBL" id="SNR68774.1"/>
    </source>
</evidence>
<evidence type="ECO:0000313" key="6">
    <source>
        <dbReference type="Proteomes" id="UP000198405"/>
    </source>
</evidence>
<evidence type="ECO:0000256" key="1">
    <source>
        <dbReference type="ARBA" id="ARBA00022448"/>
    </source>
</evidence>
<evidence type="ECO:0000256" key="3">
    <source>
        <dbReference type="ARBA" id="ARBA00022840"/>
    </source>
</evidence>
<dbReference type="SUPFAM" id="SSF50331">
    <property type="entry name" value="MOP-like"/>
    <property type="match status" value="1"/>
</dbReference>
<name>A0A238YDU7_9BACT</name>
<dbReference type="SMART" id="SM00382">
    <property type="entry name" value="AAA"/>
    <property type="match status" value="1"/>
</dbReference>
<dbReference type="InterPro" id="IPR040582">
    <property type="entry name" value="OB_MalK-like"/>
</dbReference>
<dbReference type="GO" id="GO:0008643">
    <property type="term" value="P:carbohydrate transport"/>
    <property type="evidence" value="ECO:0007669"/>
    <property type="project" value="InterPro"/>
</dbReference>
<protein>
    <submittedName>
        <fullName evidence="5">Carbohydrate ABC transporter ATP-binding protein, CUT1 family</fullName>
    </submittedName>
</protein>
<dbReference type="InterPro" id="IPR047641">
    <property type="entry name" value="ABC_transpr_MalK/UgpC-like"/>
</dbReference>
<dbReference type="Pfam" id="PF17912">
    <property type="entry name" value="OB_MalK"/>
    <property type="match status" value="1"/>
</dbReference>
<evidence type="ECO:0000256" key="2">
    <source>
        <dbReference type="ARBA" id="ARBA00022741"/>
    </source>
</evidence>
<sequence>MKIALEHLTKKFGDVYAVKDLNFHIGDGEFVALLGPSGCGKTTTMLMIAGIYKPTEGFIKFDGKVVNDLEPRDRNTGMVFQSYALYPHMTVYENITFPLKLKKVPKSEMEEECKKIAKLLQIEHLLNRKPGELSGGQQQRVALGRALIKKPKVLLFDEPLSNLDARLRISMRRFIKEIQREFGITSIYVTHDQEEAMTMADRIAVMKDGVLQTFTTPNKLHDEPENIFVANFIGNPPMNIIDAELFEDKGELYLCLSEGFSVEVPEIRKPRVKKRKVKFGIRPYDVKIVKDGKIPAKVVFVEFFGKELLVLCKIGDKEIQVLVPAELNVKEGDGLFLEFKESGFHFFDPDTGVSLLKR</sequence>
<dbReference type="Gene3D" id="2.40.50.140">
    <property type="entry name" value="Nucleic acid-binding proteins"/>
    <property type="match status" value="1"/>
</dbReference>
<dbReference type="GO" id="GO:0016887">
    <property type="term" value="F:ATP hydrolysis activity"/>
    <property type="evidence" value="ECO:0007669"/>
    <property type="project" value="InterPro"/>
</dbReference>
<keyword evidence="2" id="KW-0547">Nucleotide-binding</keyword>
<dbReference type="Gene3D" id="3.40.50.300">
    <property type="entry name" value="P-loop containing nucleotide triphosphate hydrolases"/>
    <property type="match status" value="1"/>
</dbReference>
<dbReference type="InterPro" id="IPR003439">
    <property type="entry name" value="ABC_transporter-like_ATP-bd"/>
</dbReference>
<keyword evidence="6" id="KW-1185">Reference proteome</keyword>
<dbReference type="FunFam" id="3.40.50.300:FF:000042">
    <property type="entry name" value="Maltose/maltodextrin ABC transporter, ATP-binding protein"/>
    <property type="match status" value="1"/>
</dbReference>
<dbReference type="OrthoDB" id="9802264at2"/>
<dbReference type="PANTHER" id="PTHR43875">
    <property type="entry name" value="MALTODEXTRIN IMPORT ATP-BINDING PROTEIN MSMX"/>
    <property type="match status" value="1"/>
</dbReference>
<dbReference type="PROSITE" id="PS50893">
    <property type="entry name" value="ABC_TRANSPORTER_2"/>
    <property type="match status" value="1"/>
</dbReference>
<reference evidence="6" key="1">
    <citation type="submission" date="2017-06" db="EMBL/GenBank/DDBJ databases">
        <authorList>
            <person name="Varghese N."/>
            <person name="Submissions S."/>
        </authorList>
    </citation>
    <scope>NUCLEOTIDE SEQUENCE [LARGE SCALE GENOMIC DNA]</scope>
    <source>
        <strain evidence="6">DSM 15668</strain>
    </source>
</reference>
<keyword evidence="3 5" id="KW-0067">ATP-binding</keyword>
<dbReference type="InterPro" id="IPR027417">
    <property type="entry name" value="P-loop_NTPase"/>
</dbReference>
<dbReference type="InterPro" id="IPR015855">
    <property type="entry name" value="ABC_transpr_MalK-like"/>
</dbReference>
<dbReference type="CDD" id="cd03301">
    <property type="entry name" value="ABC_MalK_N"/>
    <property type="match status" value="1"/>
</dbReference>
<dbReference type="AlphaFoldDB" id="A0A238YDU7"/>
<organism evidence="5 6">
    <name type="scientific">Desulfurobacterium atlanticum</name>
    <dbReference type="NCBI Taxonomy" id="240169"/>
    <lineage>
        <taxon>Bacteria</taxon>
        <taxon>Pseudomonadati</taxon>
        <taxon>Aquificota</taxon>
        <taxon>Aquificia</taxon>
        <taxon>Desulfurobacteriales</taxon>
        <taxon>Desulfurobacteriaceae</taxon>
        <taxon>Desulfurobacterium</taxon>
    </lineage>
</organism>
<dbReference type="InterPro" id="IPR008995">
    <property type="entry name" value="Mo/tungstate-bd_C_term_dom"/>
</dbReference>
<dbReference type="PANTHER" id="PTHR43875:SF1">
    <property type="entry name" value="OSMOPROTECTIVE COMPOUNDS UPTAKE ATP-BINDING PROTEIN GGTA"/>
    <property type="match status" value="1"/>
</dbReference>
<dbReference type="InterPro" id="IPR012340">
    <property type="entry name" value="NA-bd_OB-fold"/>
</dbReference>
<evidence type="ECO:0000259" key="4">
    <source>
        <dbReference type="PROSITE" id="PS50893"/>
    </source>
</evidence>
<accession>A0A238YDU7</accession>